<dbReference type="AlphaFoldDB" id="A0A9W9ZSU9"/>
<reference evidence="1" key="1">
    <citation type="submission" date="2023-01" db="EMBL/GenBank/DDBJ databases">
        <title>Genome assembly of the deep-sea coral Lophelia pertusa.</title>
        <authorList>
            <person name="Herrera S."/>
            <person name="Cordes E."/>
        </authorList>
    </citation>
    <scope>NUCLEOTIDE SEQUENCE</scope>
    <source>
        <strain evidence="1">USNM1676648</strain>
        <tissue evidence="1">Polyp</tissue>
    </source>
</reference>
<dbReference type="InterPro" id="IPR012340">
    <property type="entry name" value="NA-bd_OB-fold"/>
</dbReference>
<organism evidence="1 2">
    <name type="scientific">Desmophyllum pertusum</name>
    <dbReference type="NCBI Taxonomy" id="174260"/>
    <lineage>
        <taxon>Eukaryota</taxon>
        <taxon>Metazoa</taxon>
        <taxon>Cnidaria</taxon>
        <taxon>Anthozoa</taxon>
        <taxon>Hexacorallia</taxon>
        <taxon>Scleractinia</taxon>
        <taxon>Caryophylliina</taxon>
        <taxon>Caryophylliidae</taxon>
        <taxon>Desmophyllum</taxon>
    </lineage>
</organism>
<comment type="caution">
    <text evidence="1">The sequence shown here is derived from an EMBL/GenBank/DDBJ whole genome shotgun (WGS) entry which is preliminary data.</text>
</comment>
<dbReference type="EMBL" id="MU825874">
    <property type="protein sequence ID" value="KAJ7387318.1"/>
    <property type="molecule type" value="Genomic_DNA"/>
</dbReference>
<keyword evidence="2" id="KW-1185">Reference proteome</keyword>
<accession>A0A9W9ZSU9</accession>
<proteinExistence type="predicted"/>
<evidence type="ECO:0008006" key="3">
    <source>
        <dbReference type="Google" id="ProtNLM"/>
    </source>
</evidence>
<dbReference type="SUPFAM" id="SSF50249">
    <property type="entry name" value="Nucleic acid-binding proteins"/>
    <property type="match status" value="1"/>
</dbReference>
<dbReference type="Gene3D" id="2.40.50.140">
    <property type="entry name" value="Nucleic acid-binding proteins"/>
    <property type="match status" value="2"/>
</dbReference>
<name>A0A9W9ZSU9_9CNID</name>
<evidence type="ECO:0000313" key="2">
    <source>
        <dbReference type="Proteomes" id="UP001163046"/>
    </source>
</evidence>
<evidence type="ECO:0000313" key="1">
    <source>
        <dbReference type="EMBL" id="KAJ7387318.1"/>
    </source>
</evidence>
<gene>
    <name evidence="1" type="ORF">OS493_004303</name>
</gene>
<sequence>MHALCYSTTKRAILAEKEASRTPVKIARFTRTADHTKLVVNDITHVTAPNSLECPFQFCQELDDQTTTTLDKLDEAPEDKLTIFCKVLKLSETKIVGQAKYKVANATIADDTAQITLDVWNNLIPQIQENKCALLEWGTEVDNYCTTNSVVSETPDPVLEGLQVEDISSPHQETTLQVSSIESIESVEKYKICGHCAKRIIQVQGQLVNCDHCRHKMRASSCPTKLVASIVVRNESTNLYLSVRDDALQELLGPYDRDDMDTNVEEEKTYFPAQHNNHIHRWQQSDINHNYRYS</sequence>
<dbReference type="Proteomes" id="UP001163046">
    <property type="component" value="Unassembled WGS sequence"/>
</dbReference>
<protein>
    <recommendedName>
        <fullName evidence="3">Replication factor A C-terminal domain-containing protein</fullName>
    </recommendedName>
</protein>
<dbReference type="OrthoDB" id="5955497at2759"/>